<proteinExistence type="predicted"/>
<dbReference type="Proteomes" id="UP001445076">
    <property type="component" value="Unassembled WGS sequence"/>
</dbReference>
<dbReference type="AlphaFoldDB" id="A0AAW0YIG7"/>
<protein>
    <submittedName>
        <fullName evidence="1">Uncharacterized protein</fullName>
    </submittedName>
</protein>
<name>A0AAW0YIG7_CHEQU</name>
<sequence>MAGVTKNVSAISTYTSLKSCTHSLLMTGRNINIFPYLIHCYGTTVALYKCYSVITVSVHHTVNNGKFCFVLKFVLSQCAKIPVAQNIMDTAEKIPLSSITNLREITC</sequence>
<organism evidence="1 2">
    <name type="scientific">Cherax quadricarinatus</name>
    <name type="common">Australian red claw crayfish</name>
    <dbReference type="NCBI Taxonomy" id="27406"/>
    <lineage>
        <taxon>Eukaryota</taxon>
        <taxon>Metazoa</taxon>
        <taxon>Ecdysozoa</taxon>
        <taxon>Arthropoda</taxon>
        <taxon>Crustacea</taxon>
        <taxon>Multicrustacea</taxon>
        <taxon>Malacostraca</taxon>
        <taxon>Eumalacostraca</taxon>
        <taxon>Eucarida</taxon>
        <taxon>Decapoda</taxon>
        <taxon>Pleocyemata</taxon>
        <taxon>Astacidea</taxon>
        <taxon>Parastacoidea</taxon>
        <taxon>Parastacidae</taxon>
        <taxon>Cherax</taxon>
    </lineage>
</organism>
<accession>A0AAW0YIG7</accession>
<keyword evidence="2" id="KW-1185">Reference proteome</keyword>
<evidence type="ECO:0000313" key="2">
    <source>
        <dbReference type="Proteomes" id="UP001445076"/>
    </source>
</evidence>
<gene>
    <name evidence="1" type="ORF">OTU49_009444</name>
</gene>
<reference evidence="1 2" key="1">
    <citation type="journal article" date="2024" name="BMC Genomics">
        <title>Genome assembly of redclaw crayfish (Cherax quadricarinatus) provides insights into its immune adaptation and hypoxia tolerance.</title>
        <authorList>
            <person name="Liu Z."/>
            <person name="Zheng J."/>
            <person name="Li H."/>
            <person name="Fang K."/>
            <person name="Wang S."/>
            <person name="He J."/>
            <person name="Zhou D."/>
            <person name="Weng S."/>
            <person name="Chi M."/>
            <person name="Gu Z."/>
            <person name="He J."/>
            <person name="Li F."/>
            <person name="Wang M."/>
        </authorList>
    </citation>
    <scope>NUCLEOTIDE SEQUENCE [LARGE SCALE GENOMIC DNA]</scope>
    <source>
        <strain evidence="1">ZL_2023a</strain>
    </source>
</reference>
<dbReference type="EMBL" id="JARKIK010000005">
    <property type="protein sequence ID" value="KAK8751608.1"/>
    <property type="molecule type" value="Genomic_DNA"/>
</dbReference>
<comment type="caution">
    <text evidence="1">The sequence shown here is derived from an EMBL/GenBank/DDBJ whole genome shotgun (WGS) entry which is preliminary data.</text>
</comment>
<evidence type="ECO:0000313" key="1">
    <source>
        <dbReference type="EMBL" id="KAK8751608.1"/>
    </source>
</evidence>